<dbReference type="InterPro" id="IPR000933">
    <property type="entry name" value="Glyco_hydro_29"/>
</dbReference>
<dbReference type="SUPFAM" id="SSF51445">
    <property type="entry name" value="(Trans)glycosidases"/>
    <property type="match status" value="1"/>
</dbReference>
<keyword evidence="12" id="KW-1185">Reference proteome</keyword>
<sequence>MSMAMLPPLILFLLSFPPASHSAPHKLPPDTTHSPIQNGGAATYHWVRVAKDAGFSRVLLTENHHDGFCLWPSEYTDYSVKASSWRNESGDVVAELAAAAKEGGIGLGLYLSPWDRHELSYGKRVEYNEFYMGRMTELLTRYGETKEVWLDCAKGEGEEDMEYFFDSWFRLIRQLQPRTVIFSDTDPDTRWIGDEAGVAGSTCWSLFNRSNAMIGGTDPQPGWFWHASEVPKSPLKLLDIYYKSVGRNGLPLLNVPPNSSGLISNEDIEALQGFKELRRSIFSNNLAKNAFINASSTRGGHVDYRFSPHNVLEKDLSWHWIYVSPDVDLDVDNCKFLFNIEQQSPDIALGTHGHLTKKLHEEIGAGDQGHMFGYGTDETLEFMFLTHVLATQLGARFTEMRNNKTCPWLRPDGKTQMTVEYQNEGGHNDSDQGKDPTKVDRSGAYIVRQAANGVVASACHYIVQVSCAIGVPEPLSLFMATHGTGKIPDKDILELIKENFHFGPEMIAFNLDLKQGGNFRYQKTAA</sequence>
<evidence type="ECO:0000256" key="6">
    <source>
        <dbReference type="ARBA" id="ARBA00023295"/>
    </source>
</evidence>
<dbReference type="EMBL" id="BPVZ01000028">
    <property type="protein sequence ID" value="GKV08371.1"/>
    <property type="molecule type" value="Genomic_DNA"/>
</dbReference>
<dbReference type="Gene3D" id="3.30.300.10">
    <property type="match status" value="2"/>
</dbReference>
<evidence type="ECO:0000256" key="1">
    <source>
        <dbReference type="ARBA" id="ARBA00007951"/>
    </source>
</evidence>
<accession>A0AAV5J794</accession>
<dbReference type="InterPro" id="IPR022631">
    <property type="entry name" value="ADOMET_SYNTHASE_CS"/>
</dbReference>
<feature type="domain" description="Glycoside hydrolase family 29 N-terminal" evidence="8">
    <location>
        <begin position="45"/>
        <end position="273"/>
    </location>
</feature>
<feature type="domain" description="S-adenosylmethionine synthetase central" evidence="9">
    <location>
        <begin position="362"/>
        <end position="424"/>
    </location>
</feature>
<dbReference type="Proteomes" id="UP001054252">
    <property type="component" value="Unassembled WGS sequence"/>
</dbReference>
<evidence type="ECO:0000259" key="9">
    <source>
        <dbReference type="Pfam" id="PF02772"/>
    </source>
</evidence>
<evidence type="ECO:0000259" key="8">
    <source>
        <dbReference type="Pfam" id="PF01120"/>
    </source>
</evidence>
<protein>
    <recommendedName>
        <fullName evidence="2">alpha-L-fucosidase</fullName>
        <ecNumber evidence="2">3.2.1.51</ecNumber>
    </recommendedName>
</protein>
<evidence type="ECO:0000256" key="5">
    <source>
        <dbReference type="ARBA" id="ARBA00022801"/>
    </source>
</evidence>
<dbReference type="AlphaFoldDB" id="A0AAV5J794"/>
<dbReference type="PROSITE" id="PS00376">
    <property type="entry name" value="ADOMET_SYNTHASE_1"/>
    <property type="match status" value="1"/>
</dbReference>
<organism evidence="11 12">
    <name type="scientific">Rubroshorea leprosula</name>
    <dbReference type="NCBI Taxonomy" id="152421"/>
    <lineage>
        <taxon>Eukaryota</taxon>
        <taxon>Viridiplantae</taxon>
        <taxon>Streptophyta</taxon>
        <taxon>Embryophyta</taxon>
        <taxon>Tracheophyta</taxon>
        <taxon>Spermatophyta</taxon>
        <taxon>Magnoliopsida</taxon>
        <taxon>eudicotyledons</taxon>
        <taxon>Gunneridae</taxon>
        <taxon>Pentapetalae</taxon>
        <taxon>rosids</taxon>
        <taxon>malvids</taxon>
        <taxon>Malvales</taxon>
        <taxon>Dipterocarpaceae</taxon>
        <taxon>Rubroshorea</taxon>
    </lineage>
</organism>
<dbReference type="PANTHER" id="PTHR10030">
    <property type="entry name" value="ALPHA-L-FUCOSIDASE"/>
    <property type="match status" value="1"/>
</dbReference>
<dbReference type="SMART" id="SM00812">
    <property type="entry name" value="Alpha_L_fucos"/>
    <property type="match status" value="1"/>
</dbReference>
<comment type="caution">
    <text evidence="11">The sequence shown here is derived from an EMBL/GenBank/DDBJ whole genome shotgun (WGS) entry which is preliminary data.</text>
</comment>
<evidence type="ECO:0000259" key="10">
    <source>
        <dbReference type="Pfam" id="PF02773"/>
    </source>
</evidence>
<comment type="similarity">
    <text evidence="1">Belongs to the glycosyl hydrolase 29 family.</text>
</comment>
<evidence type="ECO:0000256" key="4">
    <source>
        <dbReference type="ARBA" id="ARBA00022729"/>
    </source>
</evidence>
<evidence type="ECO:0000256" key="3">
    <source>
        <dbReference type="ARBA" id="ARBA00022723"/>
    </source>
</evidence>
<reference evidence="11 12" key="1">
    <citation type="journal article" date="2021" name="Commun. Biol.">
        <title>The genome of Shorea leprosula (Dipterocarpaceae) highlights the ecological relevance of drought in aseasonal tropical rainforests.</title>
        <authorList>
            <person name="Ng K.K.S."/>
            <person name="Kobayashi M.J."/>
            <person name="Fawcett J.A."/>
            <person name="Hatakeyama M."/>
            <person name="Paape T."/>
            <person name="Ng C.H."/>
            <person name="Ang C.C."/>
            <person name="Tnah L.H."/>
            <person name="Lee C.T."/>
            <person name="Nishiyama T."/>
            <person name="Sese J."/>
            <person name="O'Brien M.J."/>
            <person name="Copetti D."/>
            <person name="Mohd Noor M.I."/>
            <person name="Ong R.C."/>
            <person name="Putra M."/>
            <person name="Sireger I.Z."/>
            <person name="Indrioko S."/>
            <person name="Kosugi Y."/>
            <person name="Izuno A."/>
            <person name="Isagi Y."/>
            <person name="Lee S.L."/>
            <person name="Shimizu K.K."/>
        </authorList>
    </citation>
    <scope>NUCLEOTIDE SEQUENCE [LARGE SCALE GENOMIC DNA]</scope>
    <source>
        <strain evidence="11">214</strain>
    </source>
</reference>
<keyword evidence="6" id="KW-0326">Glycosidase</keyword>
<dbReference type="PANTHER" id="PTHR10030:SF27">
    <property type="entry name" value="ALPHA-L-FUCOSIDASE 1"/>
    <property type="match status" value="1"/>
</dbReference>
<keyword evidence="4 7" id="KW-0732">Signal</keyword>
<dbReference type="SUPFAM" id="SSF55973">
    <property type="entry name" value="S-adenosylmethionine synthetase"/>
    <property type="match status" value="2"/>
</dbReference>
<evidence type="ECO:0000313" key="11">
    <source>
        <dbReference type="EMBL" id="GKV08371.1"/>
    </source>
</evidence>
<dbReference type="GO" id="GO:0006004">
    <property type="term" value="P:fucose metabolic process"/>
    <property type="evidence" value="ECO:0007669"/>
    <property type="project" value="TreeGrafter"/>
</dbReference>
<dbReference type="GO" id="GO:0004478">
    <property type="term" value="F:methionine adenosyltransferase activity"/>
    <property type="evidence" value="ECO:0007669"/>
    <property type="project" value="InterPro"/>
</dbReference>
<dbReference type="InterPro" id="IPR057739">
    <property type="entry name" value="Glyco_hydro_29_N"/>
</dbReference>
<keyword evidence="3" id="KW-0479">Metal-binding</keyword>
<dbReference type="InterPro" id="IPR017853">
    <property type="entry name" value="GH"/>
</dbReference>
<dbReference type="InterPro" id="IPR022629">
    <property type="entry name" value="S-AdoMet_synt_central"/>
</dbReference>
<dbReference type="Pfam" id="PF02772">
    <property type="entry name" value="S-AdoMet_synt_M"/>
    <property type="match status" value="1"/>
</dbReference>
<feature type="domain" description="S-adenosylmethionine synthetase C-terminal" evidence="10">
    <location>
        <begin position="430"/>
        <end position="525"/>
    </location>
</feature>
<dbReference type="Pfam" id="PF01120">
    <property type="entry name" value="Alpha_L_fucos"/>
    <property type="match status" value="1"/>
</dbReference>
<dbReference type="GO" id="GO:0006556">
    <property type="term" value="P:S-adenosylmethionine biosynthetic process"/>
    <property type="evidence" value="ECO:0007669"/>
    <property type="project" value="InterPro"/>
</dbReference>
<evidence type="ECO:0000256" key="7">
    <source>
        <dbReference type="SAM" id="SignalP"/>
    </source>
</evidence>
<dbReference type="GO" id="GO:0046872">
    <property type="term" value="F:metal ion binding"/>
    <property type="evidence" value="ECO:0007669"/>
    <property type="project" value="UniProtKB-KW"/>
</dbReference>
<dbReference type="InterPro" id="IPR022636">
    <property type="entry name" value="S-AdoMet_synthetase_sfam"/>
</dbReference>
<dbReference type="Pfam" id="PF02773">
    <property type="entry name" value="S-AdoMet_synt_C"/>
    <property type="match status" value="1"/>
</dbReference>
<evidence type="ECO:0000313" key="12">
    <source>
        <dbReference type="Proteomes" id="UP001054252"/>
    </source>
</evidence>
<proteinExistence type="inferred from homology"/>
<name>A0AAV5J794_9ROSI</name>
<keyword evidence="5" id="KW-0378">Hydrolase</keyword>
<gene>
    <name evidence="11" type="ORF">SLEP1_g20008</name>
</gene>
<dbReference type="InterPro" id="IPR022630">
    <property type="entry name" value="S-AdoMet_synt_C"/>
</dbReference>
<dbReference type="EC" id="3.2.1.51" evidence="2"/>
<dbReference type="GO" id="GO:0016139">
    <property type="term" value="P:glycoside catabolic process"/>
    <property type="evidence" value="ECO:0007669"/>
    <property type="project" value="TreeGrafter"/>
</dbReference>
<feature type="signal peptide" evidence="7">
    <location>
        <begin position="1"/>
        <end position="22"/>
    </location>
</feature>
<dbReference type="GO" id="GO:0004560">
    <property type="term" value="F:alpha-L-fucosidase activity"/>
    <property type="evidence" value="ECO:0007669"/>
    <property type="project" value="UniProtKB-EC"/>
</dbReference>
<feature type="chain" id="PRO_5043887585" description="alpha-L-fucosidase" evidence="7">
    <location>
        <begin position="23"/>
        <end position="526"/>
    </location>
</feature>
<dbReference type="GO" id="GO:0005764">
    <property type="term" value="C:lysosome"/>
    <property type="evidence" value="ECO:0007669"/>
    <property type="project" value="TreeGrafter"/>
</dbReference>
<dbReference type="Gene3D" id="3.20.20.80">
    <property type="entry name" value="Glycosidases"/>
    <property type="match status" value="1"/>
</dbReference>
<evidence type="ECO:0000256" key="2">
    <source>
        <dbReference type="ARBA" id="ARBA00012662"/>
    </source>
</evidence>